<accession>A0A8S4GAS8</accession>
<dbReference type="AlphaFoldDB" id="A0A8S4GAS8"/>
<keyword evidence="8" id="KW-1185">Reference proteome</keyword>
<evidence type="ECO:0000313" key="8">
    <source>
        <dbReference type="Proteomes" id="UP000653454"/>
    </source>
</evidence>
<evidence type="ECO:0000256" key="4">
    <source>
        <dbReference type="ARBA" id="ARBA00022801"/>
    </source>
</evidence>
<keyword evidence="2" id="KW-0645">Protease</keyword>
<evidence type="ECO:0000256" key="1">
    <source>
        <dbReference type="ARBA" id="ARBA00011079"/>
    </source>
</evidence>
<name>A0A8S4GAS8_PLUXY</name>
<evidence type="ECO:0000256" key="3">
    <source>
        <dbReference type="ARBA" id="ARBA00022729"/>
    </source>
</evidence>
<dbReference type="Gene3D" id="3.40.50.1820">
    <property type="entry name" value="alpha/beta hydrolase"/>
    <property type="match status" value="1"/>
</dbReference>
<evidence type="ECO:0000256" key="5">
    <source>
        <dbReference type="ARBA" id="ARBA00023180"/>
    </source>
</evidence>
<dbReference type="GO" id="GO:0006508">
    <property type="term" value="P:proteolysis"/>
    <property type="evidence" value="ECO:0007669"/>
    <property type="project" value="UniProtKB-KW"/>
</dbReference>
<comment type="similarity">
    <text evidence="1">Belongs to the peptidase S28 family.</text>
</comment>
<evidence type="ECO:0000313" key="7">
    <source>
        <dbReference type="EMBL" id="CAG9136827.1"/>
    </source>
</evidence>
<dbReference type="InterPro" id="IPR029058">
    <property type="entry name" value="AB_hydrolase_fold"/>
</dbReference>
<dbReference type="PANTHER" id="PTHR11010">
    <property type="entry name" value="PROTEASE S28 PRO-X CARBOXYPEPTIDASE-RELATED"/>
    <property type="match status" value="1"/>
</dbReference>
<dbReference type="GO" id="GO:0008239">
    <property type="term" value="F:dipeptidyl-peptidase activity"/>
    <property type="evidence" value="ECO:0007669"/>
    <property type="project" value="TreeGrafter"/>
</dbReference>
<evidence type="ECO:0000256" key="6">
    <source>
        <dbReference type="SAM" id="SignalP"/>
    </source>
</evidence>
<dbReference type="InterPro" id="IPR008758">
    <property type="entry name" value="Peptidase_S28"/>
</dbReference>
<proteinExistence type="inferred from homology"/>
<dbReference type="EMBL" id="CAJHNJ030000162">
    <property type="protein sequence ID" value="CAG9136827.1"/>
    <property type="molecule type" value="Genomic_DNA"/>
</dbReference>
<organism evidence="7 8">
    <name type="scientific">Plutella xylostella</name>
    <name type="common">Diamondback moth</name>
    <name type="synonym">Plutella maculipennis</name>
    <dbReference type="NCBI Taxonomy" id="51655"/>
    <lineage>
        <taxon>Eukaryota</taxon>
        <taxon>Metazoa</taxon>
        <taxon>Ecdysozoa</taxon>
        <taxon>Arthropoda</taxon>
        <taxon>Hexapoda</taxon>
        <taxon>Insecta</taxon>
        <taxon>Pterygota</taxon>
        <taxon>Neoptera</taxon>
        <taxon>Endopterygota</taxon>
        <taxon>Lepidoptera</taxon>
        <taxon>Glossata</taxon>
        <taxon>Ditrysia</taxon>
        <taxon>Yponomeutoidea</taxon>
        <taxon>Plutellidae</taxon>
        <taxon>Plutella</taxon>
    </lineage>
</organism>
<dbReference type="PANTHER" id="PTHR11010:SF5">
    <property type="entry name" value="RE36938P-RELATED"/>
    <property type="match status" value="1"/>
</dbReference>
<protein>
    <submittedName>
        <fullName evidence="7">(diamondback moth) hypothetical protein</fullName>
    </submittedName>
</protein>
<reference evidence="7" key="1">
    <citation type="submission" date="2020-11" db="EMBL/GenBank/DDBJ databases">
        <authorList>
            <person name="Whiteford S."/>
        </authorList>
    </citation>
    <scope>NUCLEOTIDE SEQUENCE</scope>
</reference>
<keyword evidence="5" id="KW-0325">Glycoprotein</keyword>
<dbReference type="GO" id="GO:0070008">
    <property type="term" value="F:serine-type exopeptidase activity"/>
    <property type="evidence" value="ECO:0007669"/>
    <property type="project" value="InterPro"/>
</dbReference>
<dbReference type="Pfam" id="PF05577">
    <property type="entry name" value="Peptidase_S28"/>
    <property type="match status" value="1"/>
</dbReference>
<dbReference type="Proteomes" id="UP000653454">
    <property type="component" value="Unassembled WGS sequence"/>
</dbReference>
<sequence length="182" mass="20870">MWPFLLLFSTASALVTREPPVPAPRGRDLVEEMWVDVRLDHFHASNVDTFPMRFYYNPEFATTGDHILIYVGGEWSISPGWLRAGLMYEAAADAGAAMFYTEHRYYGKTRPTEARRAGQLLAVQHRLARCAQVRARVCPEVYNALPTEIKDAPSLPAFKQYLKRWLVQHAFYTVGEFISRKT</sequence>
<keyword evidence="4" id="KW-0378">Hydrolase</keyword>
<evidence type="ECO:0000256" key="2">
    <source>
        <dbReference type="ARBA" id="ARBA00022670"/>
    </source>
</evidence>
<gene>
    <name evidence="7" type="ORF">PLXY2_LOCUS15077</name>
</gene>
<comment type="caution">
    <text evidence="7">The sequence shown here is derived from an EMBL/GenBank/DDBJ whole genome shotgun (WGS) entry which is preliminary data.</text>
</comment>
<feature type="chain" id="PRO_5035746989" evidence="6">
    <location>
        <begin position="18"/>
        <end position="182"/>
    </location>
</feature>
<feature type="signal peptide" evidence="6">
    <location>
        <begin position="1"/>
        <end position="17"/>
    </location>
</feature>
<keyword evidence="3 6" id="KW-0732">Signal</keyword>